<evidence type="ECO:0000313" key="3">
    <source>
        <dbReference type="Proteomes" id="UP001061958"/>
    </source>
</evidence>
<dbReference type="Proteomes" id="UP001061958">
    <property type="component" value="Unassembled WGS sequence"/>
</dbReference>
<reference evidence="2" key="2">
    <citation type="submission" date="2022-01" db="EMBL/GenBank/DDBJ databases">
        <authorList>
            <person name="Hirooka S."/>
            <person name="Miyagishima S.Y."/>
        </authorList>
    </citation>
    <scope>NUCLEOTIDE SEQUENCE</scope>
    <source>
        <strain evidence="2">NBRC 102759</strain>
    </source>
</reference>
<reference evidence="2" key="1">
    <citation type="journal article" date="2022" name="Proc. Natl. Acad. Sci. U.S.A.">
        <title>Life cycle and functional genomics of the unicellular red alga Galdieria for elucidating algal and plant evolution and industrial use.</title>
        <authorList>
            <person name="Hirooka S."/>
            <person name="Itabashi T."/>
            <person name="Ichinose T.M."/>
            <person name="Onuma R."/>
            <person name="Fujiwara T."/>
            <person name="Yamashita S."/>
            <person name="Jong L.W."/>
            <person name="Tomita R."/>
            <person name="Iwane A.H."/>
            <person name="Miyagishima S.Y."/>
        </authorList>
    </citation>
    <scope>NUCLEOTIDE SEQUENCE</scope>
    <source>
        <strain evidence="2">NBRC 102759</strain>
    </source>
</reference>
<name>A0A9C7UQ60_9RHOD</name>
<organism evidence="2 3">
    <name type="scientific">Galdieria partita</name>
    <dbReference type="NCBI Taxonomy" id="83374"/>
    <lineage>
        <taxon>Eukaryota</taxon>
        <taxon>Rhodophyta</taxon>
        <taxon>Bangiophyceae</taxon>
        <taxon>Galdieriales</taxon>
        <taxon>Galdieriaceae</taxon>
        <taxon>Galdieria</taxon>
    </lineage>
</organism>
<dbReference type="EMBL" id="BQMJ01000022">
    <property type="protein sequence ID" value="GJQ11230.1"/>
    <property type="molecule type" value="Genomic_DNA"/>
</dbReference>
<dbReference type="AlphaFoldDB" id="A0A9C7UQ60"/>
<accession>A0A9C7UQ60</accession>
<gene>
    <name evidence="1" type="ORF">GpartN1_g2672.t1</name>
    <name evidence="2" type="ORF">GpartN1_g3021.t1</name>
</gene>
<sequence>MDEGEALRKEKGRRLRRYEKMDKLPENMFPKRWSTKQRIFYISLAVVVGLLIRDEETAYYQRRLEEKREGYVTTIGSEMIHKKQQGKKEDKQ</sequence>
<protein>
    <submittedName>
        <fullName evidence="2">Uncharacterized protein</fullName>
    </submittedName>
</protein>
<comment type="caution">
    <text evidence="2">The sequence shown here is derived from an EMBL/GenBank/DDBJ whole genome shotgun (WGS) entry which is preliminary data.</text>
</comment>
<evidence type="ECO:0000313" key="1">
    <source>
        <dbReference type="EMBL" id="GJQ10881.1"/>
    </source>
</evidence>
<proteinExistence type="predicted"/>
<dbReference type="EMBL" id="BQMJ01000019">
    <property type="protein sequence ID" value="GJQ10881.1"/>
    <property type="molecule type" value="Genomic_DNA"/>
</dbReference>
<evidence type="ECO:0000313" key="2">
    <source>
        <dbReference type="EMBL" id="GJQ11230.1"/>
    </source>
</evidence>
<dbReference type="OrthoDB" id="6417at2759"/>
<keyword evidence="3" id="KW-1185">Reference proteome</keyword>